<organism evidence="2 3">
    <name type="scientific">Lasiosphaeria ovina</name>
    <dbReference type="NCBI Taxonomy" id="92902"/>
    <lineage>
        <taxon>Eukaryota</taxon>
        <taxon>Fungi</taxon>
        <taxon>Dikarya</taxon>
        <taxon>Ascomycota</taxon>
        <taxon>Pezizomycotina</taxon>
        <taxon>Sordariomycetes</taxon>
        <taxon>Sordariomycetidae</taxon>
        <taxon>Sordariales</taxon>
        <taxon>Lasiosphaeriaceae</taxon>
        <taxon>Lasiosphaeria</taxon>
    </lineage>
</organism>
<gene>
    <name evidence="2" type="ORF">B0T24DRAFT_254403</name>
</gene>
<dbReference type="EMBL" id="JAULSN010000004">
    <property type="protein sequence ID" value="KAK3373269.1"/>
    <property type="molecule type" value="Genomic_DNA"/>
</dbReference>
<feature type="transmembrane region" description="Helical" evidence="1">
    <location>
        <begin position="12"/>
        <end position="30"/>
    </location>
</feature>
<feature type="transmembrane region" description="Helical" evidence="1">
    <location>
        <begin position="60"/>
        <end position="77"/>
    </location>
</feature>
<accession>A0AAE0KAT5</accession>
<protein>
    <recommendedName>
        <fullName evidence="4">Transmembrane protein</fullName>
    </recommendedName>
</protein>
<comment type="caution">
    <text evidence="2">The sequence shown here is derived from an EMBL/GenBank/DDBJ whole genome shotgun (WGS) entry which is preliminary data.</text>
</comment>
<evidence type="ECO:0000313" key="2">
    <source>
        <dbReference type="EMBL" id="KAK3373269.1"/>
    </source>
</evidence>
<reference evidence="2" key="2">
    <citation type="submission" date="2023-06" db="EMBL/GenBank/DDBJ databases">
        <authorList>
            <consortium name="Lawrence Berkeley National Laboratory"/>
            <person name="Haridas S."/>
            <person name="Hensen N."/>
            <person name="Bonometti L."/>
            <person name="Westerberg I."/>
            <person name="Brannstrom I.O."/>
            <person name="Guillou S."/>
            <person name="Cros-Aarteil S."/>
            <person name="Calhoun S."/>
            <person name="Kuo A."/>
            <person name="Mondo S."/>
            <person name="Pangilinan J."/>
            <person name="Riley R."/>
            <person name="Labutti K."/>
            <person name="Andreopoulos B."/>
            <person name="Lipzen A."/>
            <person name="Chen C."/>
            <person name="Yanf M."/>
            <person name="Daum C."/>
            <person name="Ng V."/>
            <person name="Clum A."/>
            <person name="Steindorff A."/>
            <person name="Ohm R."/>
            <person name="Martin F."/>
            <person name="Silar P."/>
            <person name="Natvig D."/>
            <person name="Lalanne C."/>
            <person name="Gautier V."/>
            <person name="Ament-Velasquez S.L."/>
            <person name="Kruys A."/>
            <person name="Hutchinson M.I."/>
            <person name="Powell A.J."/>
            <person name="Barry K."/>
            <person name="Miller A.N."/>
            <person name="Grigoriev I.V."/>
            <person name="Debuchy R."/>
            <person name="Gladieux P."/>
            <person name="Thoren M.H."/>
            <person name="Johannesson H."/>
        </authorList>
    </citation>
    <scope>NUCLEOTIDE SEQUENCE</scope>
    <source>
        <strain evidence="2">CBS 958.72</strain>
    </source>
</reference>
<keyword evidence="1" id="KW-0812">Transmembrane</keyword>
<sequence length="150" mass="17693">MRMRDVALRSSLLYLWHIAFPFSFFVSAQFQFLSGFMMYTFLCNWMGRLFWLCSICIRGLYGYWVFMLYFMLLWHARLCWLKAWGPPFSFAGRKDRLYGVFGMAILLFFVLISSLDRRAWYSRAGGALKSGSEFFEHFSLLRDAAGVPES</sequence>
<reference evidence="2" key="1">
    <citation type="journal article" date="2023" name="Mol. Phylogenet. Evol.">
        <title>Genome-scale phylogeny and comparative genomics of the fungal order Sordariales.</title>
        <authorList>
            <person name="Hensen N."/>
            <person name="Bonometti L."/>
            <person name="Westerberg I."/>
            <person name="Brannstrom I.O."/>
            <person name="Guillou S."/>
            <person name="Cros-Aarteil S."/>
            <person name="Calhoun S."/>
            <person name="Haridas S."/>
            <person name="Kuo A."/>
            <person name="Mondo S."/>
            <person name="Pangilinan J."/>
            <person name="Riley R."/>
            <person name="LaButti K."/>
            <person name="Andreopoulos B."/>
            <person name="Lipzen A."/>
            <person name="Chen C."/>
            <person name="Yan M."/>
            <person name="Daum C."/>
            <person name="Ng V."/>
            <person name="Clum A."/>
            <person name="Steindorff A."/>
            <person name="Ohm R.A."/>
            <person name="Martin F."/>
            <person name="Silar P."/>
            <person name="Natvig D.O."/>
            <person name="Lalanne C."/>
            <person name="Gautier V."/>
            <person name="Ament-Velasquez S.L."/>
            <person name="Kruys A."/>
            <person name="Hutchinson M.I."/>
            <person name="Powell A.J."/>
            <person name="Barry K."/>
            <person name="Miller A.N."/>
            <person name="Grigoriev I.V."/>
            <person name="Debuchy R."/>
            <person name="Gladieux P."/>
            <person name="Hiltunen Thoren M."/>
            <person name="Johannesson H."/>
        </authorList>
    </citation>
    <scope>NUCLEOTIDE SEQUENCE</scope>
    <source>
        <strain evidence="2">CBS 958.72</strain>
    </source>
</reference>
<proteinExistence type="predicted"/>
<keyword evidence="3" id="KW-1185">Reference proteome</keyword>
<dbReference type="AlphaFoldDB" id="A0AAE0KAT5"/>
<evidence type="ECO:0000256" key="1">
    <source>
        <dbReference type="SAM" id="Phobius"/>
    </source>
</evidence>
<feature type="transmembrane region" description="Helical" evidence="1">
    <location>
        <begin position="97"/>
        <end position="115"/>
    </location>
</feature>
<keyword evidence="1" id="KW-0472">Membrane</keyword>
<dbReference type="Proteomes" id="UP001287356">
    <property type="component" value="Unassembled WGS sequence"/>
</dbReference>
<evidence type="ECO:0000313" key="3">
    <source>
        <dbReference type="Proteomes" id="UP001287356"/>
    </source>
</evidence>
<evidence type="ECO:0008006" key="4">
    <source>
        <dbReference type="Google" id="ProtNLM"/>
    </source>
</evidence>
<keyword evidence="1" id="KW-1133">Transmembrane helix</keyword>
<feature type="transmembrane region" description="Helical" evidence="1">
    <location>
        <begin position="36"/>
        <end position="53"/>
    </location>
</feature>
<name>A0AAE0KAT5_9PEZI</name>